<evidence type="ECO:0000256" key="1">
    <source>
        <dbReference type="SAM" id="SignalP"/>
    </source>
</evidence>
<dbReference type="Pfam" id="PF06037">
    <property type="entry name" value="DUF922"/>
    <property type="match status" value="1"/>
</dbReference>
<keyword evidence="2" id="KW-0645">Protease</keyword>
<dbReference type="InterPro" id="IPR010321">
    <property type="entry name" value="DUF922"/>
</dbReference>
<keyword evidence="2" id="KW-0378">Hydrolase</keyword>
<dbReference type="GO" id="GO:0006508">
    <property type="term" value="P:proteolysis"/>
    <property type="evidence" value="ECO:0007669"/>
    <property type="project" value="UniProtKB-KW"/>
</dbReference>
<name>A0ABS8X2T5_9GAMM</name>
<feature type="chain" id="PRO_5046230451" evidence="1">
    <location>
        <begin position="21"/>
        <end position="191"/>
    </location>
</feature>
<reference evidence="2 3" key="1">
    <citation type="journal article" date="2024" name="Pathogens">
        <title>Characterization of a Novel Species of Legionella Isolated from a Healthcare Facility: Legionella resiliens sp. nov.</title>
        <authorList>
            <person name="Cristino S."/>
            <person name="Pascale M.R."/>
            <person name="Marino F."/>
            <person name="Derelitto C."/>
            <person name="Salaris S."/>
            <person name="Orsini M."/>
            <person name="Squarzoni S."/>
            <person name="Grottola A."/>
            <person name="Girolamini L."/>
        </authorList>
    </citation>
    <scope>NUCLEOTIDE SEQUENCE [LARGE SCALE GENOMIC DNA]</scope>
    <source>
        <strain evidence="2 3">8cVS16</strain>
    </source>
</reference>
<organism evidence="2 3">
    <name type="scientific">Legionella resiliens</name>
    <dbReference type="NCBI Taxonomy" id="2905958"/>
    <lineage>
        <taxon>Bacteria</taxon>
        <taxon>Pseudomonadati</taxon>
        <taxon>Pseudomonadota</taxon>
        <taxon>Gammaproteobacteria</taxon>
        <taxon>Legionellales</taxon>
        <taxon>Legionellaceae</taxon>
        <taxon>Legionella</taxon>
    </lineage>
</organism>
<proteinExistence type="predicted"/>
<keyword evidence="1" id="KW-0732">Signal</keyword>
<protein>
    <submittedName>
        <fullName evidence="2">DUF922 domain-containing Zn-dependent protease</fullName>
    </submittedName>
</protein>
<gene>
    <name evidence="2" type="ORF">LXO92_03295</name>
</gene>
<evidence type="ECO:0000313" key="3">
    <source>
        <dbReference type="Proteomes" id="UP001320170"/>
    </source>
</evidence>
<dbReference type="GO" id="GO:0008233">
    <property type="term" value="F:peptidase activity"/>
    <property type="evidence" value="ECO:0007669"/>
    <property type="project" value="UniProtKB-KW"/>
</dbReference>
<dbReference type="EMBL" id="JAJTND010000001">
    <property type="protein sequence ID" value="MCE3531403.1"/>
    <property type="molecule type" value="Genomic_DNA"/>
</dbReference>
<accession>A0ABS8X2T5</accession>
<feature type="signal peptide" evidence="1">
    <location>
        <begin position="1"/>
        <end position="20"/>
    </location>
</feature>
<evidence type="ECO:0000313" key="2">
    <source>
        <dbReference type="EMBL" id="MCE3531403.1"/>
    </source>
</evidence>
<dbReference type="RefSeq" id="WP_182351326.1">
    <property type="nucleotide sequence ID" value="NZ_JAJSPM010000001.1"/>
</dbReference>
<keyword evidence="3" id="KW-1185">Reference proteome</keyword>
<comment type="caution">
    <text evidence="2">The sequence shown here is derived from an EMBL/GenBank/DDBJ whole genome shotgun (WGS) entry which is preliminary data.</text>
</comment>
<dbReference type="Proteomes" id="UP001320170">
    <property type="component" value="Unassembled WGS sequence"/>
</dbReference>
<sequence length="191" mass="21914">MKKLTFVLLLLMIFNAKIFATPSIYTTQTFYKVTGTTEQELRNHLNELGPFSTDKRYDAKTSWHINWSYRWHYDNPTQNPCYITEINVSANIVTILPEWEDKDHGSAESQLKWETYLANLSKHEEGHGNNGKEVATEIEEALLQIPPMSSCQILQSTIESTTQGIVKKHNTWDTNYDTSTQHGKTQGATFP</sequence>